<keyword evidence="2" id="KW-0813">Transport</keyword>
<keyword evidence="9" id="KW-1185">Reference proteome</keyword>
<feature type="transmembrane region" description="Helical" evidence="7">
    <location>
        <begin position="81"/>
        <end position="104"/>
    </location>
</feature>
<organism evidence="8 9">
    <name type="scientific">Thermoanaerobaculum aquaticum</name>
    <dbReference type="NCBI Taxonomy" id="1312852"/>
    <lineage>
        <taxon>Bacteria</taxon>
        <taxon>Pseudomonadati</taxon>
        <taxon>Acidobacteriota</taxon>
        <taxon>Thermoanaerobaculia</taxon>
        <taxon>Thermoanaerobaculales</taxon>
        <taxon>Thermoanaerobaculaceae</taxon>
        <taxon>Thermoanaerobaculum</taxon>
    </lineage>
</organism>
<evidence type="ECO:0000256" key="6">
    <source>
        <dbReference type="ARBA" id="ARBA00023136"/>
    </source>
</evidence>
<dbReference type="PANTHER" id="PTHR42865">
    <property type="entry name" value="PROTON/GLUTAMATE-ASPARTATE SYMPORTER"/>
    <property type="match status" value="1"/>
</dbReference>
<comment type="caution">
    <text evidence="8">The sequence shown here is derived from an EMBL/GenBank/DDBJ whole genome shotgun (WGS) entry which is preliminary data.</text>
</comment>
<feature type="transmembrane region" description="Helical" evidence="7">
    <location>
        <begin position="339"/>
        <end position="358"/>
    </location>
</feature>
<dbReference type="STRING" id="1312852.EG19_04235"/>
<dbReference type="RefSeq" id="WP_038046407.1">
    <property type="nucleotide sequence ID" value="NZ_JMFG01000002.1"/>
</dbReference>
<evidence type="ECO:0000256" key="2">
    <source>
        <dbReference type="ARBA" id="ARBA00022448"/>
    </source>
</evidence>
<dbReference type="InterPro" id="IPR036458">
    <property type="entry name" value="Na:dicarbo_symporter_sf"/>
</dbReference>
<dbReference type="OrthoDB" id="9768885at2"/>
<evidence type="ECO:0000256" key="1">
    <source>
        <dbReference type="ARBA" id="ARBA00004651"/>
    </source>
</evidence>
<evidence type="ECO:0000256" key="3">
    <source>
        <dbReference type="ARBA" id="ARBA00022475"/>
    </source>
</evidence>
<reference evidence="8 9" key="1">
    <citation type="submission" date="2014-04" db="EMBL/GenBank/DDBJ databases">
        <title>The Genome Sequence of Thermoanaerobaculum aquaticum MP-01, The First Cultivated Group 23 Acidobacterium.</title>
        <authorList>
            <person name="Stamps B.W."/>
            <person name="Losey N.A."/>
            <person name="Lawson P.A."/>
            <person name="Stevenson B.S."/>
        </authorList>
    </citation>
    <scope>NUCLEOTIDE SEQUENCE [LARGE SCALE GENOMIC DNA]</scope>
    <source>
        <strain evidence="8 9">MP-01</strain>
    </source>
</reference>
<feature type="transmembrane region" description="Helical" evidence="7">
    <location>
        <begin position="45"/>
        <end position="69"/>
    </location>
</feature>
<keyword evidence="4 7" id="KW-0812">Transmembrane</keyword>
<dbReference type="Pfam" id="PF00375">
    <property type="entry name" value="SDF"/>
    <property type="match status" value="1"/>
</dbReference>
<feature type="transmembrane region" description="Helical" evidence="7">
    <location>
        <begin position="189"/>
        <end position="216"/>
    </location>
</feature>
<dbReference type="SUPFAM" id="SSF118215">
    <property type="entry name" value="Proton glutamate symport protein"/>
    <property type="match status" value="1"/>
</dbReference>
<proteinExistence type="predicted"/>
<dbReference type="Proteomes" id="UP000027284">
    <property type="component" value="Unassembled WGS sequence"/>
</dbReference>
<name>A0A062XQY6_9BACT</name>
<evidence type="ECO:0000256" key="4">
    <source>
        <dbReference type="ARBA" id="ARBA00022692"/>
    </source>
</evidence>
<evidence type="ECO:0000313" key="9">
    <source>
        <dbReference type="Proteomes" id="UP000027284"/>
    </source>
</evidence>
<evidence type="ECO:0000256" key="5">
    <source>
        <dbReference type="ARBA" id="ARBA00022989"/>
    </source>
</evidence>
<dbReference type="PRINTS" id="PR00173">
    <property type="entry name" value="EDTRNSPORT"/>
</dbReference>
<evidence type="ECO:0000256" key="7">
    <source>
        <dbReference type="SAM" id="Phobius"/>
    </source>
</evidence>
<dbReference type="AlphaFoldDB" id="A0A062XQY6"/>
<feature type="transmembrane region" description="Helical" evidence="7">
    <location>
        <begin position="159"/>
        <end position="177"/>
    </location>
</feature>
<keyword evidence="3" id="KW-1003">Cell membrane</keyword>
<accession>A0A062XQY6</accession>
<dbReference type="InterPro" id="IPR001991">
    <property type="entry name" value="Na-dicarboxylate_symporter"/>
</dbReference>
<evidence type="ECO:0000313" key="8">
    <source>
        <dbReference type="EMBL" id="KDA55012.1"/>
    </source>
</evidence>
<dbReference type="GO" id="GO:0006835">
    <property type="term" value="P:dicarboxylic acid transport"/>
    <property type="evidence" value="ECO:0007669"/>
    <property type="project" value="TreeGrafter"/>
</dbReference>
<protein>
    <recommendedName>
        <fullName evidence="10">Dicarboxylate/amino acid:cation symporter</fullName>
    </recommendedName>
</protein>
<dbReference type="PANTHER" id="PTHR42865:SF7">
    <property type="entry name" value="PROTON_GLUTAMATE-ASPARTATE SYMPORTER"/>
    <property type="match status" value="1"/>
</dbReference>
<sequence length="418" mass="43741">MSLPNRILLALVVGAAFGMLSQGLAGSHPALNWIVANVTEPFGRMWLAALIMVVIPLILSTLSTGVAALGNLREVGRLGALSLLCFVCLTAASSTLGITAMNVVQPGGSLSASVKEELMATYGSELRQAGELGSRSLWPEMVVKLIPKNPVQAAASGDMLAVIVFSLFLGVGMAVAGEKAQALAAFLEALAQTTVAIIGLVMRAAPFGVFSLIFSVSARFGWRLLLSLSSFVVTVVLALAAFQFVVYPLVVKLFARRSPLDFFRRIRLVMITAFSTSSSNATLPTTMRVAQDELGISREVAGFVLPLGATLNMNGTALFEGATVLFLAQVFGVPLPLKAQVLVVLLAVVTAIGTAGVPGGSIPLLMMVLATVGVPPEGIAVVLGVDRLLDMCRTTLNVTGDLVTAAIVERLSWSRFES</sequence>
<keyword evidence="5 7" id="KW-1133">Transmembrane helix</keyword>
<dbReference type="EMBL" id="JMFG01000002">
    <property type="protein sequence ID" value="KDA55012.1"/>
    <property type="molecule type" value="Genomic_DNA"/>
</dbReference>
<dbReference type="Gene3D" id="1.10.3860.10">
    <property type="entry name" value="Sodium:dicarboxylate symporter"/>
    <property type="match status" value="1"/>
</dbReference>
<gene>
    <name evidence="8" type="ORF">EG19_04235</name>
</gene>
<dbReference type="GO" id="GO:0005886">
    <property type="term" value="C:plasma membrane"/>
    <property type="evidence" value="ECO:0007669"/>
    <property type="project" value="UniProtKB-SubCell"/>
</dbReference>
<evidence type="ECO:0008006" key="10">
    <source>
        <dbReference type="Google" id="ProtNLM"/>
    </source>
</evidence>
<comment type="subcellular location">
    <subcellularLocation>
        <location evidence="1">Cell membrane</location>
        <topology evidence="1">Multi-pass membrane protein</topology>
    </subcellularLocation>
</comment>
<dbReference type="GO" id="GO:0015293">
    <property type="term" value="F:symporter activity"/>
    <property type="evidence" value="ECO:0007669"/>
    <property type="project" value="UniProtKB-KW"/>
</dbReference>
<feature type="transmembrane region" description="Helical" evidence="7">
    <location>
        <begin position="228"/>
        <end position="254"/>
    </location>
</feature>
<feature type="transmembrane region" description="Helical" evidence="7">
    <location>
        <begin position="364"/>
        <end position="385"/>
    </location>
</feature>
<keyword evidence="6 7" id="KW-0472">Membrane</keyword>